<protein>
    <submittedName>
        <fullName evidence="2">Uncharacterized protein</fullName>
    </submittedName>
</protein>
<dbReference type="EMBL" id="GGEC01093847">
    <property type="protein sequence ID" value="MBX74331.1"/>
    <property type="molecule type" value="Transcribed_RNA"/>
</dbReference>
<evidence type="ECO:0000313" key="2">
    <source>
        <dbReference type="EMBL" id="MBX74331.1"/>
    </source>
</evidence>
<reference evidence="2" key="1">
    <citation type="submission" date="2018-02" db="EMBL/GenBank/DDBJ databases">
        <title>Rhizophora mucronata_Transcriptome.</title>
        <authorList>
            <person name="Meera S.P."/>
            <person name="Sreeshan A."/>
            <person name="Augustine A."/>
        </authorList>
    </citation>
    <scope>NUCLEOTIDE SEQUENCE</scope>
    <source>
        <tissue evidence="2">Leaf</tissue>
    </source>
</reference>
<proteinExistence type="predicted"/>
<sequence length="20" mass="2267">MEKKNCNCKTGRPSSIITKK</sequence>
<organism evidence="2">
    <name type="scientific">Rhizophora mucronata</name>
    <name type="common">Asiatic mangrove</name>
    <dbReference type="NCBI Taxonomy" id="61149"/>
    <lineage>
        <taxon>Eukaryota</taxon>
        <taxon>Viridiplantae</taxon>
        <taxon>Streptophyta</taxon>
        <taxon>Embryophyta</taxon>
        <taxon>Tracheophyta</taxon>
        <taxon>Spermatophyta</taxon>
        <taxon>Magnoliopsida</taxon>
        <taxon>eudicotyledons</taxon>
        <taxon>Gunneridae</taxon>
        <taxon>Pentapetalae</taxon>
        <taxon>rosids</taxon>
        <taxon>fabids</taxon>
        <taxon>Malpighiales</taxon>
        <taxon>Rhizophoraceae</taxon>
        <taxon>Rhizophora</taxon>
    </lineage>
</organism>
<name>A0A2P2R538_RHIMU</name>
<evidence type="ECO:0000256" key="1">
    <source>
        <dbReference type="SAM" id="MobiDB-lite"/>
    </source>
</evidence>
<dbReference type="AlphaFoldDB" id="A0A2P2R538"/>
<feature type="region of interest" description="Disordered" evidence="1">
    <location>
        <begin position="1"/>
        <end position="20"/>
    </location>
</feature>
<accession>A0A2P2R538</accession>